<dbReference type="InterPro" id="IPR020846">
    <property type="entry name" value="MFS_dom"/>
</dbReference>
<evidence type="ECO:0000256" key="1">
    <source>
        <dbReference type="ARBA" id="ARBA00004651"/>
    </source>
</evidence>
<dbReference type="InterPro" id="IPR050189">
    <property type="entry name" value="MFS_Efflux_Transporters"/>
</dbReference>
<dbReference type="PANTHER" id="PTHR43124:SF8">
    <property type="entry name" value="INNER MEMBRANE TRANSPORT PROTEIN YDHP"/>
    <property type="match status" value="1"/>
</dbReference>
<feature type="domain" description="Major facilitator superfamily (MFS) profile" evidence="7">
    <location>
        <begin position="9"/>
        <end position="383"/>
    </location>
</feature>
<dbReference type="Gene3D" id="1.20.1250.20">
    <property type="entry name" value="MFS general substrate transporter like domains"/>
    <property type="match status" value="1"/>
</dbReference>
<evidence type="ECO:0000313" key="8">
    <source>
        <dbReference type="EMBL" id="AXO88379.1"/>
    </source>
</evidence>
<dbReference type="PROSITE" id="PS50850">
    <property type="entry name" value="MFS"/>
    <property type="match status" value="1"/>
</dbReference>
<dbReference type="PANTHER" id="PTHR43124">
    <property type="entry name" value="PURINE EFFLUX PUMP PBUE"/>
    <property type="match status" value="1"/>
</dbReference>
<keyword evidence="9" id="KW-1185">Reference proteome</keyword>
<evidence type="ECO:0000256" key="3">
    <source>
        <dbReference type="ARBA" id="ARBA00022692"/>
    </source>
</evidence>
<comment type="subcellular location">
    <subcellularLocation>
        <location evidence="1">Cell membrane</location>
        <topology evidence="1">Multi-pass membrane protein</topology>
    </subcellularLocation>
</comment>
<feature type="transmembrane region" description="Helical" evidence="6">
    <location>
        <begin position="239"/>
        <end position="259"/>
    </location>
</feature>
<feature type="transmembrane region" description="Helical" evidence="6">
    <location>
        <begin position="358"/>
        <end position="379"/>
    </location>
</feature>
<feature type="transmembrane region" description="Helical" evidence="6">
    <location>
        <begin position="104"/>
        <end position="125"/>
    </location>
</feature>
<dbReference type="AlphaFoldDB" id="A0AAI8PB76"/>
<evidence type="ECO:0000256" key="6">
    <source>
        <dbReference type="SAM" id="Phobius"/>
    </source>
</evidence>
<feature type="transmembrane region" description="Helical" evidence="6">
    <location>
        <begin position="204"/>
        <end position="227"/>
    </location>
</feature>
<feature type="transmembrane region" description="Helical" evidence="6">
    <location>
        <begin position="296"/>
        <end position="316"/>
    </location>
</feature>
<evidence type="ECO:0000259" key="7">
    <source>
        <dbReference type="PROSITE" id="PS50850"/>
    </source>
</evidence>
<dbReference type="GO" id="GO:0005886">
    <property type="term" value="C:plasma membrane"/>
    <property type="evidence" value="ECO:0007669"/>
    <property type="project" value="UniProtKB-SubCell"/>
</dbReference>
<feature type="transmembrane region" description="Helical" evidence="6">
    <location>
        <begin position="271"/>
        <end position="290"/>
    </location>
</feature>
<dbReference type="GO" id="GO:0022857">
    <property type="term" value="F:transmembrane transporter activity"/>
    <property type="evidence" value="ECO:0007669"/>
    <property type="project" value="InterPro"/>
</dbReference>
<dbReference type="SUPFAM" id="SSF103473">
    <property type="entry name" value="MFS general substrate transporter"/>
    <property type="match status" value="1"/>
</dbReference>
<evidence type="ECO:0000256" key="2">
    <source>
        <dbReference type="ARBA" id="ARBA00022475"/>
    </source>
</evidence>
<dbReference type="InterPro" id="IPR011701">
    <property type="entry name" value="MFS"/>
</dbReference>
<gene>
    <name evidence="8" type="ORF">DZC75_10355</name>
</gene>
<proteinExistence type="predicted"/>
<reference evidence="8 9" key="1">
    <citation type="submission" date="2018-08" db="EMBL/GenBank/DDBJ databases">
        <authorList>
            <person name="Lee Y."/>
            <person name="Kakembo D."/>
        </authorList>
    </citation>
    <scope>NUCLEOTIDE SEQUENCE [LARGE SCALE GENOMIC DNA]</scope>
    <source>
        <strain evidence="8 9">JBCS1880</strain>
    </source>
</reference>
<dbReference type="InterPro" id="IPR036259">
    <property type="entry name" value="MFS_trans_sf"/>
</dbReference>
<dbReference type="RefSeq" id="WP_116888200.1">
    <property type="nucleotide sequence ID" value="NZ_CP031641.1"/>
</dbReference>
<accession>A0AAI8PB76</accession>
<feature type="transmembrane region" description="Helical" evidence="6">
    <location>
        <begin position="74"/>
        <end position="92"/>
    </location>
</feature>
<dbReference type="CDD" id="cd17324">
    <property type="entry name" value="MFS_NepI_like"/>
    <property type="match status" value="1"/>
</dbReference>
<dbReference type="Pfam" id="PF07690">
    <property type="entry name" value="MFS_1"/>
    <property type="match status" value="1"/>
</dbReference>
<keyword evidence="3 6" id="KW-0812">Transmembrane</keyword>
<feature type="transmembrane region" description="Helical" evidence="6">
    <location>
        <begin position="161"/>
        <end position="183"/>
    </location>
</feature>
<keyword evidence="4 6" id="KW-1133">Transmembrane helix</keyword>
<organism evidence="8 9">
    <name type="scientific">Pseudomonas parafulva</name>
    <dbReference type="NCBI Taxonomy" id="157782"/>
    <lineage>
        <taxon>Bacteria</taxon>
        <taxon>Pseudomonadati</taxon>
        <taxon>Pseudomonadota</taxon>
        <taxon>Gammaproteobacteria</taxon>
        <taxon>Pseudomonadales</taxon>
        <taxon>Pseudomonadaceae</taxon>
        <taxon>Pseudomonas</taxon>
    </lineage>
</organism>
<feature type="transmembrane region" description="Helical" evidence="6">
    <location>
        <begin position="328"/>
        <end position="352"/>
    </location>
</feature>
<evidence type="ECO:0000313" key="9">
    <source>
        <dbReference type="Proteomes" id="UP000258127"/>
    </source>
</evidence>
<protein>
    <submittedName>
        <fullName evidence="8">MFS transporter</fullName>
    </submittedName>
</protein>
<evidence type="ECO:0000256" key="4">
    <source>
        <dbReference type="ARBA" id="ARBA00022989"/>
    </source>
</evidence>
<feature type="transmembrane region" description="Helical" evidence="6">
    <location>
        <begin position="137"/>
        <end position="155"/>
    </location>
</feature>
<dbReference type="Proteomes" id="UP000258127">
    <property type="component" value="Chromosome"/>
</dbReference>
<keyword evidence="5 6" id="KW-0472">Membrane</keyword>
<sequence length="393" mass="39950">MSVLHPKRVLFALAIGAFGIGTTEFAPMGLLPVIAEGVNASIPSAGMLVTAYAIGVMVGAPIMTLLFSRFGKRAALMLLMSIFTVGNLLSALSPDYYTLLISRLITSLNHGAFFGLGAVVAASVVPKERQASAIASMFMGLTIANIGGVPAATWIGQQIGWRMAFAGTAVLGLIAIAALWYALPKGERGSVPPVRKELAVIGRANVLLAMATTVLGAGAMFTLYTYVAPVLTALTGASAVFVTLGLVLIGVGFTLGNSLGGRLADWSLDGAARIVLAILAVIMLSMPLVLGTHVGAALALLVWGVFTFAVVPPLQMRVMTAAAEAPGLASSINVGAFNLGNALGAALGGAVISLDLGYAAVPMAGGLLAASALLLVWLGGRTHVARRGMGEAL</sequence>
<evidence type="ECO:0000256" key="5">
    <source>
        <dbReference type="ARBA" id="ARBA00023136"/>
    </source>
</evidence>
<keyword evidence="2" id="KW-1003">Cell membrane</keyword>
<dbReference type="EMBL" id="CP031641">
    <property type="protein sequence ID" value="AXO88379.1"/>
    <property type="molecule type" value="Genomic_DNA"/>
</dbReference>
<name>A0AAI8PB76_9PSED</name>
<feature type="transmembrane region" description="Helical" evidence="6">
    <location>
        <begin position="49"/>
        <end position="67"/>
    </location>
</feature>